<evidence type="ECO:0000313" key="1">
    <source>
        <dbReference type="EMBL" id="ADI17931.1"/>
    </source>
</evidence>
<accession>E0XU40</accession>
<dbReference type="EMBL" id="GU474877">
    <property type="protein sequence ID" value="ADI17931.1"/>
    <property type="molecule type" value="Genomic_DNA"/>
</dbReference>
<dbReference type="AlphaFoldDB" id="E0XU40"/>
<proteinExistence type="predicted"/>
<protein>
    <submittedName>
        <fullName evidence="1">Uncharacterized protein</fullName>
    </submittedName>
</protein>
<organism evidence="1">
    <name type="scientific">uncultured Desulfobacterales bacterium HF0200_07G10</name>
    <dbReference type="NCBI Taxonomy" id="710741"/>
    <lineage>
        <taxon>Bacteria</taxon>
        <taxon>Pseudomonadati</taxon>
        <taxon>Thermodesulfobacteriota</taxon>
        <taxon>Desulfobacteria</taxon>
        <taxon>Desulfobacterales</taxon>
        <taxon>environmental samples</taxon>
    </lineage>
</organism>
<reference evidence="1" key="1">
    <citation type="journal article" date="2011" name="Environ. Microbiol.">
        <title>Time-series analyses of Monterey Bay coastal microbial picoplankton using a 'genome proxy' microarray.</title>
        <authorList>
            <person name="Rich V.I."/>
            <person name="Pham V.D."/>
            <person name="Eppley J."/>
            <person name="Shi Y."/>
            <person name="DeLong E.F."/>
        </authorList>
    </citation>
    <scope>NUCLEOTIDE SEQUENCE</scope>
</reference>
<name>E0XU40_9BACT</name>
<sequence>MFQFPWLSSLAYVFSQRLHGITRARLPYSGISGSTPVSGSPKLIATCYALLRPLTPRNPPQALIRLIKI</sequence>